<evidence type="ECO:0000256" key="1">
    <source>
        <dbReference type="ARBA" id="ARBA00022801"/>
    </source>
</evidence>
<dbReference type="SUPFAM" id="SSF51556">
    <property type="entry name" value="Metallo-dependent hydrolases"/>
    <property type="match status" value="1"/>
</dbReference>
<evidence type="ECO:0000313" key="8">
    <source>
        <dbReference type="EMBL" id="CAB4862620.1"/>
    </source>
</evidence>
<evidence type="ECO:0000313" key="7">
    <source>
        <dbReference type="EMBL" id="CAB4832945.1"/>
    </source>
</evidence>
<dbReference type="AlphaFoldDB" id="A0A6J5ZI48"/>
<name>A0A6J5ZI48_9ZZZZ</name>
<evidence type="ECO:0000259" key="2">
    <source>
        <dbReference type="Pfam" id="PF01979"/>
    </source>
</evidence>
<dbReference type="GO" id="GO:0016810">
    <property type="term" value="F:hydrolase activity, acting on carbon-nitrogen (but not peptide) bonds"/>
    <property type="evidence" value="ECO:0007669"/>
    <property type="project" value="InterPro"/>
</dbReference>
<dbReference type="Gene3D" id="3.20.20.140">
    <property type="entry name" value="Metal-dependent hydrolases"/>
    <property type="match status" value="1"/>
</dbReference>
<evidence type="ECO:0000313" key="6">
    <source>
        <dbReference type="EMBL" id="CAB4769403.1"/>
    </source>
</evidence>
<dbReference type="CDD" id="cd01298">
    <property type="entry name" value="ATZ_TRZ_like"/>
    <property type="match status" value="1"/>
</dbReference>
<keyword evidence="1" id="KW-0378">Hydrolase</keyword>
<dbReference type="EMBL" id="CAFBNH010000003">
    <property type="protein sequence ID" value="CAB4942061.1"/>
    <property type="molecule type" value="Genomic_DNA"/>
</dbReference>
<dbReference type="InterPro" id="IPR032466">
    <property type="entry name" value="Metal_Hydrolase"/>
</dbReference>
<dbReference type="Gene3D" id="2.30.40.10">
    <property type="entry name" value="Urease, subunit C, domain 1"/>
    <property type="match status" value="1"/>
</dbReference>
<organism evidence="3">
    <name type="scientific">freshwater metagenome</name>
    <dbReference type="NCBI Taxonomy" id="449393"/>
    <lineage>
        <taxon>unclassified sequences</taxon>
        <taxon>metagenomes</taxon>
        <taxon>ecological metagenomes</taxon>
    </lineage>
</organism>
<evidence type="ECO:0000313" key="10">
    <source>
        <dbReference type="EMBL" id="CAB4973658.1"/>
    </source>
</evidence>
<dbReference type="PANTHER" id="PTHR43794:SF11">
    <property type="entry name" value="AMIDOHYDROLASE-RELATED DOMAIN-CONTAINING PROTEIN"/>
    <property type="match status" value="1"/>
</dbReference>
<evidence type="ECO:0000313" key="11">
    <source>
        <dbReference type="EMBL" id="CAB5070249.1"/>
    </source>
</evidence>
<dbReference type="PANTHER" id="PTHR43794">
    <property type="entry name" value="AMINOHYDROLASE SSNA-RELATED"/>
    <property type="match status" value="1"/>
</dbReference>
<protein>
    <submittedName>
        <fullName evidence="3">Unannotated protein</fullName>
    </submittedName>
</protein>
<dbReference type="SUPFAM" id="SSF51338">
    <property type="entry name" value="Composite domain of metallo-dependent hydrolases"/>
    <property type="match status" value="1"/>
</dbReference>
<dbReference type="EMBL" id="CAEZXO010000001">
    <property type="protein sequence ID" value="CAB4684507.1"/>
    <property type="molecule type" value="Genomic_DNA"/>
</dbReference>
<dbReference type="EMBL" id="CAEZZW010000001">
    <property type="protein sequence ID" value="CAB4769403.1"/>
    <property type="molecule type" value="Genomic_DNA"/>
</dbReference>
<dbReference type="EMBL" id="CAFABH010000035">
    <property type="protein sequence ID" value="CAB4832945.1"/>
    <property type="molecule type" value="Genomic_DNA"/>
</dbReference>
<evidence type="ECO:0000313" key="3">
    <source>
        <dbReference type="EMBL" id="CAB4340988.1"/>
    </source>
</evidence>
<feature type="domain" description="Amidohydrolase-related" evidence="2">
    <location>
        <begin position="62"/>
        <end position="409"/>
    </location>
</feature>
<dbReference type="EMBL" id="CAESAE010000005">
    <property type="protein sequence ID" value="CAB4340988.1"/>
    <property type="molecule type" value="Genomic_DNA"/>
</dbReference>
<dbReference type="InterPro" id="IPR006680">
    <property type="entry name" value="Amidohydro-rel"/>
</dbReference>
<dbReference type="EMBL" id="CAFBLD010000003">
    <property type="protein sequence ID" value="CAB4862620.1"/>
    <property type="molecule type" value="Genomic_DNA"/>
</dbReference>
<dbReference type="EMBL" id="CAFBQX010000001">
    <property type="protein sequence ID" value="CAB5070249.1"/>
    <property type="molecule type" value="Genomic_DNA"/>
</dbReference>
<accession>A0A6J5ZI48</accession>
<dbReference type="InterPro" id="IPR011059">
    <property type="entry name" value="Metal-dep_hydrolase_composite"/>
</dbReference>
<evidence type="ECO:0000313" key="4">
    <source>
        <dbReference type="EMBL" id="CAB4684507.1"/>
    </source>
</evidence>
<proteinExistence type="predicted"/>
<gene>
    <name evidence="4" type="ORF">UFOPK2510_00186</name>
    <name evidence="5" type="ORF">UFOPK2718_00550</name>
    <name evidence="6" type="ORF">UFOPK2936_00090</name>
    <name evidence="7" type="ORF">UFOPK3174_01408</name>
    <name evidence="8" type="ORF">UFOPK3328_00571</name>
    <name evidence="9" type="ORF">UFOPK3779_00606</name>
    <name evidence="10" type="ORF">UFOPK3913_00651</name>
    <name evidence="3" type="ORF">UFOPK4107_01005</name>
    <name evidence="11" type="ORF">UFOPK4403_00339</name>
</gene>
<dbReference type="EMBL" id="CAFBOC010000005">
    <property type="protein sequence ID" value="CAB4973658.1"/>
    <property type="molecule type" value="Genomic_DNA"/>
</dbReference>
<evidence type="ECO:0000313" key="5">
    <source>
        <dbReference type="EMBL" id="CAB4721850.1"/>
    </source>
</evidence>
<dbReference type="EMBL" id="CAEZYM010000004">
    <property type="protein sequence ID" value="CAB4721850.1"/>
    <property type="molecule type" value="Genomic_DNA"/>
</dbReference>
<dbReference type="Pfam" id="PF01979">
    <property type="entry name" value="Amidohydro_1"/>
    <property type="match status" value="1"/>
</dbReference>
<sequence length="440" mass="47010">MSTPVDLLISNAGYLVTVNGKNEIFENYSIAITNGRISHIGKMAELSGLNATKTFDATNHLICPGLVNSHTHLAMSLLRGWAEGVNLDGFLKRVWAAEGAIMDEATSQLGTELGALEALLGGTTTTMDMYLNPVATHKGAVRVGLRHICGPIFFDFPGLDGLEWQTRIERAYKWPEALASIGGPFIPIYLMPHSTYTDSAEHLTQVAGIAKELNASIHLHVSETLGENEDVQKRYGKTPTQVCRDTHILDRHTIYGHGVHLSDSDRQIVAQSGGAVAHCPGSNLKLGSGIAQFKKMIATGIKVGLGTDGCSSSNDLDMFAVMRMAAHLVAYSGTPADVDLTQIVRAATADGATAVGLGDRIGSIEVGKEADLIAIDLAQPHLTPVHNVLALLVFAAGRADVTDVWVAGDHVISNRASTKIDAQDLITRVNSRIKILDEIK</sequence>
<reference evidence="3" key="1">
    <citation type="submission" date="2020-05" db="EMBL/GenBank/DDBJ databases">
        <authorList>
            <person name="Chiriac C."/>
            <person name="Salcher M."/>
            <person name="Ghai R."/>
            <person name="Kavagutti S V."/>
        </authorList>
    </citation>
    <scope>NUCLEOTIDE SEQUENCE</scope>
</reference>
<dbReference type="InterPro" id="IPR050287">
    <property type="entry name" value="MTA/SAH_deaminase"/>
</dbReference>
<evidence type="ECO:0000313" key="9">
    <source>
        <dbReference type="EMBL" id="CAB4942061.1"/>
    </source>
</evidence>